<reference evidence="1 2" key="1">
    <citation type="submission" date="2021-05" db="EMBL/GenBank/DDBJ databases">
        <title>Genome Assembly of Synthetic Allotetraploid Brassica napus Reveals Homoeologous Exchanges between Subgenomes.</title>
        <authorList>
            <person name="Davis J.T."/>
        </authorList>
    </citation>
    <scope>NUCLEOTIDE SEQUENCE [LARGE SCALE GENOMIC DNA]</scope>
    <source>
        <strain evidence="2">cv. Da-Ae</strain>
        <tissue evidence="1">Seedling</tissue>
    </source>
</reference>
<proteinExistence type="predicted"/>
<dbReference type="Proteomes" id="UP000824890">
    <property type="component" value="Unassembled WGS sequence"/>
</dbReference>
<organism evidence="1 2">
    <name type="scientific">Brassica napus</name>
    <name type="common">Rape</name>
    <dbReference type="NCBI Taxonomy" id="3708"/>
    <lineage>
        <taxon>Eukaryota</taxon>
        <taxon>Viridiplantae</taxon>
        <taxon>Streptophyta</taxon>
        <taxon>Embryophyta</taxon>
        <taxon>Tracheophyta</taxon>
        <taxon>Spermatophyta</taxon>
        <taxon>Magnoliopsida</taxon>
        <taxon>eudicotyledons</taxon>
        <taxon>Gunneridae</taxon>
        <taxon>Pentapetalae</taxon>
        <taxon>rosids</taxon>
        <taxon>malvids</taxon>
        <taxon>Brassicales</taxon>
        <taxon>Brassicaceae</taxon>
        <taxon>Brassiceae</taxon>
        <taxon>Brassica</taxon>
    </lineage>
</organism>
<name>A0ABQ7XM66_BRANA</name>
<comment type="caution">
    <text evidence="1">The sequence shown here is derived from an EMBL/GenBank/DDBJ whole genome shotgun (WGS) entry which is preliminary data.</text>
</comment>
<evidence type="ECO:0000313" key="2">
    <source>
        <dbReference type="Proteomes" id="UP000824890"/>
    </source>
</evidence>
<gene>
    <name evidence="1" type="ORF">HID58_085294</name>
</gene>
<keyword evidence="2" id="KW-1185">Reference proteome</keyword>
<protein>
    <submittedName>
        <fullName evidence="1">Uncharacterized protein</fullName>
    </submittedName>
</protein>
<dbReference type="EMBL" id="JAGKQM010000019">
    <property type="protein sequence ID" value="KAH0857033.1"/>
    <property type="molecule type" value="Genomic_DNA"/>
</dbReference>
<sequence>MVFENVQYNPISIISKAEVEADIWFATNSPSGGVERRKTNVVQLVRGWQSPPRGLSKCNTGSYWDAMRKMSGASWIILDHLAVDIMRSMKWHNFIFESTSTFARVVML</sequence>
<accession>A0ABQ7XM66</accession>
<evidence type="ECO:0000313" key="1">
    <source>
        <dbReference type="EMBL" id="KAH0857033.1"/>
    </source>
</evidence>